<evidence type="ECO:0000256" key="5">
    <source>
        <dbReference type="ARBA" id="ARBA00022692"/>
    </source>
</evidence>
<feature type="region of interest" description="Disordered" evidence="10">
    <location>
        <begin position="57"/>
        <end position="76"/>
    </location>
</feature>
<protein>
    <recommendedName>
        <fullName evidence="9">Cytochrome c oxidase assembly factor 3</fullName>
    </recommendedName>
</protein>
<dbReference type="GO" id="GO:0033617">
    <property type="term" value="P:mitochondrial respiratory chain complex IV assembly"/>
    <property type="evidence" value="ECO:0007669"/>
    <property type="project" value="UniProtKB-UniRule"/>
</dbReference>
<keyword evidence="5 9" id="KW-0812">Transmembrane</keyword>
<evidence type="ECO:0000259" key="11">
    <source>
        <dbReference type="Pfam" id="PF09813"/>
    </source>
</evidence>
<dbReference type="EMBL" id="CAJVPP010000197">
    <property type="protein sequence ID" value="CAG8454314.1"/>
    <property type="molecule type" value="Genomic_DNA"/>
</dbReference>
<evidence type="ECO:0000256" key="8">
    <source>
        <dbReference type="ARBA" id="ARBA00023136"/>
    </source>
</evidence>
<comment type="caution">
    <text evidence="12">The sequence shown here is derived from an EMBL/GenBank/DDBJ whole genome shotgun (WGS) entry which is preliminary data.</text>
</comment>
<keyword evidence="13" id="KW-1185">Reference proteome</keyword>
<keyword evidence="7 9" id="KW-0496">Mitochondrion</keyword>
<evidence type="ECO:0000256" key="9">
    <source>
        <dbReference type="RuleBase" id="RU367056"/>
    </source>
</evidence>
<accession>A0A9N8VM14</accession>
<dbReference type="PANTHER" id="PTHR15642">
    <property type="entry name" value="CYTOCHROME C OXIDASE ASSEMBLY FACTOR 3, MITOCHONDRIAL"/>
    <property type="match status" value="1"/>
</dbReference>
<evidence type="ECO:0000313" key="12">
    <source>
        <dbReference type="EMBL" id="CAG8454314.1"/>
    </source>
</evidence>
<sequence length="76" mass="8487">MLNQPLKYQTQKILFTPALKRARKPFVVRNAITGMVLLGFCGAVYSYSIMAVKQDDLSDVPMPSLPPSENLSDDKK</sequence>
<organism evidence="12 13">
    <name type="scientific">Funneliformis mosseae</name>
    <name type="common">Endomycorrhizal fungus</name>
    <name type="synonym">Glomus mosseae</name>
    <dbReference type="NCBI Taxonomy" id="27381"/>
    <lineage>
        <taxon>Eukaryota</taxon>
        <taxon>Fungi</taxon>
        <taxon>Fungi incertae sedis</taxon>
        <taxon>Mucoromycota</taxon>
        <taxon>Glomeromycotina</taxon>
        <taxon>Glomeromycetes</taxon>
        <taxon>Glomerales</taxon>
        <taxon>Glomeraceae</taxon>
        <taxon>Funneliformis</taxon>
    </lineage>
</organism>
<reference evidence="12" key="1">
    <citation type="submission" date="2021-06" db="EMBL/GenBank/DDBJ databases">
        <authorList>
            <person name="Kallberg Y."/>
            <person name="Tangrot J."/>
            <person name="Rosling A."/>
        </authorList>
    </citation>
    <scope>NUCLEOTIDE SEQUENCE</scope>
    <source>
        <strain evidence="12">87-6 pot B 2015</strain>
    </source>
</reference>
<evidence type="ECO:0000256" key="1">
    <source>
        <dbReference type="ARBA" id="ARBA00003064"/>
    </source>
</evidence>
<feature type="domain" description="Cytochrome c oxidase assembly factor 3 mitochondrial coiled-coil" evidence="11">
    <location>
        <begin position="18"/>
        <end position="59"/>
    </location>
</feature>
<dbReference type="Proteomes" id="UP000789375">
    <property type="component" value="Unassembled WGS sequence"/>
</dbReference>
<dbReference type="InterPro" id="IPR018628">
    <property type="entry name" value="Coa3_CC"/>
</dbReference>
<evidence type="ECO:0000256" key="2">
    <source>
        <dbReference type="ARBA" id="ARBA00004304"/>
    </source>
</evidence>
<proteinExistence type="inferred from homology"/>
<evidence type="ECO:0000256" key="10">
    <source>
        <dbReference type="SAM" id="MobiDB-lite"/>
    </source>
</evidence>
<keyword evidence="9" id="KW-0999">Mitochondrion inner membrane</keyword>
<comment type="similarity">
    <text evidence="3 9">Belongs to the COA3 family.</text>
</comment>
<comment type="subunit">
    <text evidence="4 9">Component of 250-400 kDa complexes called cytochrome oxidase assembly intermediates or COA complexes.</text>
</comment>
<evidence type="ECO:0000256" key="4">
    <source>
        <dbReference type="ARBA" id="ARBA00011351"/>
    </source>
</evidence>
<evidence type="ECO:0000256" key="6">
    <source>
        <dbReference type="ARBA" id="ARBA00022989"/>
    </source>
</evidence>
<evidence type="ECO:0000313" key="13">
    <source>
        <dbReference type="Proteomes" id="UP000789375"/>
    </source>
</evidence>
<dbReference type="PANTHER" id="PTHR15642:SF3">
    <property type="entry name" value="CYTOCHROME C OXIDASE ASSEMBLY FACTOR 3 HOMOLOG, MITOCHONDRIAL"/>
    <property type="match status" value="1"/>
</dbReference>
<keyword evidence="6 9" id="KW-1133">Transmembrane helix</keyword>
<dbReference type="GO" id="GO:0005743">
    <property type="term" value="C:mitochondrial inner membrane"/>
    <property type="evidence" value="ECO:0007669"/>
    <property type="project" value="UniProtKB-UniRule"/>
</dbReference>
<keyword evidence="8 9" id="KW-0472">Membrane</keyword>
<dbReference type="InterPro" id="IPR041752">
    <property type="entry name" value="Coa3"/>
</dbReference>
<evidence type="ECO:0000256" key="3">
    <source>
        <dbReference type="ARBA" id="ARBA00007035"/>
    </source>
</evidence>
<name>A0A9N8VM14_FUNMO</name>
<feature type="transmembrane region" description="Helical" evidence="9">
    <location>
        <begin position="26"/>
        <end position="47"/>
    </location>
</feature>
<gene>
    <name evidence="12" type="ORF">FMOSSE_LOCUS1697</name>
</gene>
<dbReference type="Pfam" id="PF09813">
    <property type="entry name" value="Coa3_cc"/>
    <property type="match status" value="1"/>
</dbReference>
<comment type="function">
    <text evidence="1 9">Required for assembly of cytochrome c oxidase (complex IV).</text>
</comment>
<comment type="subcellular location">
    <subcellularLocation>
        <location evidence="2">Mitochondrion membrane</location>
        <topology evidence="2">Single-pass membrane protein</topology>
    </subcellularLocation>
</comment>
<dbReference type="AlphaFoldDB" id="A0A9N8VM14"/>
<evidence type="ECO:0000256" key="7">
    <source>
        <dbReference type="ARBA" id="ARBA00023128"/>
    </source>
</evidence>